<sequence length="246" mass="28303">LPGNRIFLDNFNDGNVYTPPNIADYRQHSWQTRDHGAGQVRWSIAEVPGENFNPFTLKGEMVSLGGYSCGEDNELWYIKGLVPRNFDEDDVVIMYRYQLLDDGENDNPTTLLMGNYQANGNPAQDQAYVIWVNYQNRYRLRLGRMNRMNEPINIDGVFYSEDDWWVGGQIVPANQWYWLGMKITRDMGQTNIAMQTWADGQAMPEIDDWPTFIDDTEGALSGGSFGVGLWADCAQSWYDDFQAYRL</sequence>
<name>A0A2H0VEB2_9BACT</name>
<evidence type="ECO:0000313" key="2">
    <source>
        <dbReference type="Proteomes" id="UP000230557"/>
    </source>
</evidence>
<feature type="non-terminal residue" evidence="1">
    <location>
        <position position="1"/>
    </location>
</feature>
<evidence type="ECO:0000313" key="1">
    <source>
        <dbReference type="EMBL" id="PIR97464.1"/>
    </source>
</evidence>
<organism evidence="1 2">
    <name type="scientific">Candidatus Doudnabacteria bacterium CG10_big_fil_rev_8_21_14_0_10_41_10</name>
    <dbReference type="NCBI Taxonomy" id="1974551"/>
    <lineage>
        <taxon>Bacteria</taxon>
        <taxon>Candidatus Doudnaibacteriota</taxon>
    </lineage>
</organism>
<reference evidence="2" key="1">
    <citation type="submission" date="2017-09" db="EMBL/GenBank/DDBJ databases">
        <title>Depth-based differentiation of microbial function through sediment-hosted aquifers and enrichment of novel symbionts in the deep terrestrial subsurface.</title>
        <authorList>
            <person name="Probst A.J."/>
            <person name="Ladd B."/>
            <person name="Jarett J.K."/>
            <person name="Geller-Mcgrath D.E."/>
            <person name="Sieber C.M.K."/>
            <person name="Emerson J.B."/>
            <person name="Anantharaman K."/>
            <person name="Thomas B.C."/>
            <person name="Malmstrom R."/>
            <person name="Stieglmeier M."/>
            <person name="Klingl A."/>
            <person name="Woyke T."/>
            <person name="Ryan C.M."/>
            <person name="Banfield J.F."/>
        </authorList>
    </citation>
    <scope>NUCLEOTIDE SEQUENCE [LARGE SCALE GENOMIC DNA]</scope>
</reference>
<accession>A0A2H0VEB2</accession>
<gene>
    <name evidence="1" type="ORF">COT91_01295</name>
</gene>
<protein>
    <submittedName>
        <fullName evidence="1">Uncharacterized protein</fullName>
    </submittedName>
</protein>
<dbReference type="AlphaFoldDB" id="A0A2H0VEB2"/>
<dbReference type="EMBL" id="PFAJ01000016">
    <property type="protein sequence ID" value="PIR97464.1"/>
    <property type="molecule type" value="Genomic_DNA"/>
</dbReference>
<dbReference type="Proteomes" id="UP000230557">
    <property type="component" value="Unassembled WGS sequence"/>
</dbReference>
<proteinExistence type="predicted"/>
<comment type="caution">
    <text evidence="1">The sequence shown here is derived from an EMBL/GenBank/DDBJ whole genome shotgun (WGS) entry which is preliminary data.</text>
</comment>